<dbReference type="GO" id="GO:0004803">
    <property type="term" value="F:transposase activity"/>
    <property type="evidence" value="ECO:0007669"/>
    <property type="project" value="InterPro"/>
</dbReference>
<reference evidence="2 3" key="1">
    <citation type="submission" date="2015-05" db="EMBL/GenBank/DDBJ databases">
        <title>Whole genome sequence and identification of bacterial endophytes from Costus igneus.</title>
        <authorList>
            <person name="Lee Y.P."/>
            <person name="Gan H.M."/>
            <person name="Eng W."/>
            <person name="Wheatley M.S."/>
            <person name="Caraballo A."/>
            <person name="Polter S."/>
            <person name="Savka M.A."/>
            <person name="Hudson A.O."/>
        </authorList>
    </citation>
    <scope>NUCLEOTIDE SEQUENCE [LARGE SCALE GENOMIC DNA]</scope>
    <source>
        <strain evidence="2 3">RIT379</strain>
    </source>
</reference>
<accession>A0A0J1LC72</accession>
<sequence>MPRKKRVWYPGASYHITSRGIRRTSLFLDEEDREKYLRLLTEVMEERPFILQTYCLMTNHIHLQIKTLQHSPSDIIRTLHFNYAIYFNKKYDFTGHVFESRYGSELITSAQYELEVNRYIHLNPIRAGMVEGLEEYPWSSYFDYIETKEGSMVNSERIFAYFPEPKPEQYLQFLHARGKESDQYPI</sequence>
<dbReference type="GO" id="GO:0003677">
    <property type="term" value="F:DNA binding"/>
    <property type="evidence" value="ECO:0007669"/>
    <property type="project" value="InterPro"/>
</dbReference>
<dbReference type="AlphaFoldDB" id="A0A0J1LC72"/>
<dbReference type="InterPro" id="IPR036515">
    <property type="entry name" value="Transposase_17_sf"/>
</dbReference>
<proteinExistence type="predicted"/>
<dbReference type="PANTHER" id="PTHR34322">
    <property type="entry name" value="TRANSPOSASE, Y1_TNP DOMAIN-CONTAINING"/>
    <property type="match status" value="1"/>
</dbReference>
<evidence type="ECO:0000259" key="1">
    <source>
        <dbReference type="SMART" id="SM01321"/>
    </source>
</evidence>
<dbReference type="Pfam" id="PF01797">
    <property type="entry name" value="Y1_Tnp"/>
    <property type="match status" value="1"/>
</dbReference>
<dbReference type="Proteomes" id="UP000036045">
    <property type="component" value="Unassembled WGS sequence"/>
</dbReference>
<evidence type="ECO:0000313" key="3">
    <source>
        <dbReference type="Proteomes" id="UP000036045"/>
    </source>
</evidence>
<dbReference type="PATRIC" id="fig|1397.4.peg.5402"/>
<protein>
    <recommendedName>
        <fullName evidence="1">Transposase IS200-like domain-containing protein</fullName>
    </recommendedName>
</protein>
<gene>
    <name evidence="2" type="ORF">ABW02_10455</name>
</gene>
<dbReference type="PANTHER" id="PTHR34322:SF2">
    <property type="entry name" value="TRANSPOSASE IS200-LIKE DOMAIN-CONTAINING PROTEIN"/>
    <property type="match status" value="1"/>
</dbReference>
<comment type="caution">
    <text evidence="2">The sequence shown here is derived from an EMBL/GenBank/DDBJ whole genome shotgun (WGS) entry which is preliminary data.</text>
</comment>
<dbReference type="InterPro" id="IPR002686">
    <property type="entry name" value="Transposase_17"/>
</dbReference>
<dbReference type="SUPFAM" id="SSF143422">
    <property type="entry name" value="Transposase IS200-like"/>
    <property type="match status" value="1"/>
</dbReference>
<dbReference type="SMART" id="SM01321">
    <property type="entry name" value="Y1_Tnp"/>
    <property type="match status" value="1"/>
</dbReference>
<dbReference type="OrthoDB" id="9788881at2"/>
<evidence type="ECO:0000313" key="2">
    <source>
        <dbReference type="EMBL" id="KLV26520.1"/>
    </source>
</evidence>
<name>A0A0J1LC72_NIACI</name>
<dbReference type="GO" id="GO:0006313">
    <property type="term" value="P:DNA transposition"/>
    <property type="evidence" value="ECO:0007669"/>
    <property type="project" value="InterPro"/>
</dbReference>
<organism evidence="2 3">
    <name type="scientific">Niallia circulans</name>
    <name type="common">Bacillus circulans</name>
    <dbReference type="NCBI Taxonomy" id="1397"/>
    <lineage>
        <taxon>Bacteria</taxon>
        <taxon>Bacillati</taxon>
        <taxon>Bacillota</taxon>
        <taxon>Bacilli</taxon>
        <taxon>Bacillales</taxon>
        <taxon>Bacillaceae</taxon>
        <taxon>Niallia</taxon>
    </lineage>
</organism>
<dbReference type="Gene3D" id="3.30.70.1290">
    <property type="entry name" value="Transposase IS200-like"/>
    <property type="match status" value="1"/>
</dbReference>
<dbReference type="EMBL" id="LDPH01000008">
    <property type="protein sequence ID" value="KLV26520.1"/>
    <property type="molecule type" value="Genomic_DNA"/>
</dbReference>
<dbReference type="RefSeq" id="WP_047941957.1">
    <property type="nucleotide sequence ID" value="NZ_JARTLH010000010.1"/>
</dbReference>
<feature type="domain" description="Transposase IS200-like" evidence="1">
    <location>
        <begin position="9"/>
        <end position="123"/>
    </location>
</feature>
<keyword evidence="3" id="KW-1185">Reference proteome</keyword>